<dbReference type="EMBL" id="JAQSIP010000007">
    <property type="protein sequence ID" value="MDD0839861.1"/>
    <property type="molecule type" value="Genomic_DNA"/>
</dbReference>
<proteinExistence type="predicted"/>
<gene>
    <name evidence="1" type="ORF">PSQ40_14855</name>
</gene>
<protein>
    <submittedName>
        <fullName evidence="1">Uncharacterized protein</fullName>
    </submittedName>
</protein>
<sequence>MYRSVAAHEPDLGVDGVAHSRAEFTAPGGHDGLLPSACFAPRQRL</sequence>
<evidence type="ECO:0000313" key="1">
    <source>
        <dbReference type="EMBL" id="MDD0839861.1"/>
    </source>
</evidence>
<dbReference type="RefSeq" id="WP_273952439.1">
    <property type="nucleotide sequence ID" value="NZ_JAQSIP010000007.1"/>
</dbReference>
<name>A0ABT5N2G6_9BURK</name>
<comment type="caution">
    <text evidence="1">The sequence shown here is derived from an EMBL/GenBank/DDBJ whole genome shotgun (WGS) entry which is preliminary data.</text>
</comment>
<accession>A0ABT5N2G6</accession>
<evidence type="ECO:0000313" key="2">
    <source>
        <dbReference type="Proteomes" id="UP001528673"/>
    </source>
</evidence>
<keyword evidence="2" id="KW-1185">Reference proteome</keyword>
<reference evidence="1 2" key="1">
    <citation type="submission" date="2023-02" db="EMBL/GenBank/DDBJ databases">
        <title>Bacterial whole genomic sequence of Curvibacter sp. HBC61.</title>
        <authorList>
            <person name="Le V."/>
            <person name="Ko S.-R."/>
            <person name="Ahn C.-Y."/>
            <person name="Oh H.-M."/>
        </authorList>
    </citation>
    <scope>NUCLEOTIDE SEQUENCE [LARGE SCALE GENOMIC DNA]</scope>
    <source>
        <strain evidence="1 2">HBC61</strain>
    </source>
</reference>
<dbReference type="Proteomes" id="UP001528673">
    <property type="component" value="Unassembled WGS sequence"/>
</dbReference>
<organism evidence="1 2">
    <name type="scientific">Curvibacter cyanobacteriorum</name>
    <dbReference type="NCBI Taxonomy" id="3026422"/>
    <lineage>
        <taxon>Bacteria</taxon>
        <taxon>Pseudomonadati</taxon>
        <taxon>Pseudomonadota</taxon>
        <taxon>Betaproteobacteria</taxon>
        <taxon>Burkholderiales</taxon>
        <taxon>Comamonadaceae</taxon>
        <taxon>Curvibacter</taxon>
    </lineage>
</organism>